<dbReference type="AlphaFoldDB" id="D5GXQ5"/>
<name>D5GXQ5_LACCS</name>
<accession>D5GXQ5</accession>
<dbReference type="eggNOG" id="COG0790">
    <property type="taxonomic scope" value="Bacteria"/>
</dbReference>
<dbReference type="PATRIC" id="fig|748671.3.peg.1091"/>
<dbReference type="InterPro" id="IPR052945">
    <property type="entry name" value="Mitotic_Regulator"/>
</dbReference>
<dbReference type="SUPFAM" id="SSF81901">
    <property type="entry name" value="HCP-like"/>
    <property type="match status" value="1"/>
</dbReference>
<dbReference type="InterPro" id="IPR011990">
    <property type="entry name" value="TPR-like_helical_dom_sf"/>
</dbReference>
<dbReference type="Proteomes" id="UP000002371">
    <property type="component" value="Chromosome"/>
</dbReference>
<dbReference type="PANTHER" id="PTHR43628:SF1">
    <property type="entry name" value="CHITIN SYNTHASE REGULATORY FACTOR 2-RELATED"/>
    <property type="match status" value="1"/>
</dbReference>
<organism evidence="1 2">
    <name type="scientific">Lactobacillus crispatus (strain ST1)</name>
    <dbReference type="NCBI Taxonomy" id="748671"/>
    <lineage>
        <taxon>Bacteria</taxon>
        <taxon>Bacillati</taxon>
        <taxon>Bacillota</taxon>
        <taxon>Bacilli</taxon>
        <taxon>Lactobacillales</taxon>
        <taxon>Lactobacillaceae</taxon>
        <taxon>Lactobacillus</taxon>
    </lineage>
</organism>
<dbReference type="EMBL" id="FN692037">
    <property type="protein sequence ID" value="CBL50564.1"/>
    <property type="molecule type" value="Genomic_DNA"/>
</dbReference>
<dbReference type="Pfam" id="PF08238">
    <property type="entry name" value="Sel1"/>
    <property type="match status" value="4"/>
</dbReference>
<evidence type="ECO:0000313" key="2">
    <source>
        <dbReference type="Proteomes" id="UP000002371"/>
    </source>
</evidence>
<gene>
    <name evidence="1" type="ordered locus">LCRIS_01117</name>
</gene>
<evidence type="ECO:0000313" key="1">
    <source>
        <dbReference type="EMBL" id="CBL50564.1"/>
    </source>
</evidence>
<reference evidence="1 2" key="1">
    <citation type="journal article" date="2010" name="J. Bacteriol.">
        <title>Genome sequence of Lactobacillus crispatus ST1.</title>
        <authorList>
            <person name="Ojala T."/>
            <person name="Kuparinen V."/>
            <person name="Koskinen J.P."/>
            <person name="Alatalo E."/>
            <person name="Holm L."/>
            <person name="Auvinen P."/>
            <person name="Edelman S."/>
            <person name="Westerlund-Wikstrom B."/>
            <person name="Korhonen T.K."/>
            <person name="Paulin L."/>
            <person name="Kankainen M."/>
        </authorList>
    </citation>
    <scope>NUCLEOTIDE SEQUENCE [LARGE SCALE GENOMIC DNA]</scope>
    <source>
        <strain evidence="1 2">ST1</strain>
    </source>
</reference>
<dbReference type="RefSeq" id="WP_013086366.1">
    <property type="nucleotide sequence ID" value="NC_014106.1"/>
</dbReference>
<dbReference type="InterPro" id="IPR006597">
    <property type="entry name" value="Sel1-like"/>
</dbReference>
<dbReference type="SMART" id="SM00671">
    <property type="entry name" value="SEL1"/>
    <property type="match status" value="4"/>
</dbReference>
<dbReference type="Gene3D" id="1.25.40.10">
    <property type="entry name" value="Tetratricopeptide repeat domain"/>
    <property type="match status" value="1"/>
</dbReference>
<proteinExistence type="predicted"/>
<dbReference type="HOGENOM" id="CLU_1413573_0_0_9"/>
<protein>
    <submittedName>
        <fullName evidence="1">TPR repeat protein</fullName>
    </submittedName>
</protein>
<sequence length="190" mass="22190">MDENFQKSNELLNAGAEAYRKGDYVTAQEYYTQAAKLGNVQAMCNLGYIYEYGRTGKRDYKKAFYCFKKAADSGSAEACYKVGDIYFYGDAGEKDYGLAFEYYQETVQLLNETNDDDIMSDIYYRLALCWYKGYGTDQDILVAFHYINEAEFYSYCDRFTDKFMWQSIAKRIELLRSEIKHSLDEALENK</sequence>
<reference key="2">
    <citation type="submission" date="2010-03" db="EMBL/GenBank/DDBJ databases">
        <title>Genome Sequence of Lactobacillus crispatus ST1.</title>
        <authorList>
            <person name="Ojala T."/>
            <person name="Kuparinen V."/>
            <person name="Koskinen J.P."/>
            <person name="Alatalo E."/>
            <person name="Holm L."/>
            <person name="Auvinen P."/>
            <person name="Edelman S."/>
            <person name="Westerlund-Wikstroem B."/>
            <person name="Korhonen T.K."/>
            <person name="Paulin L."/>
            <person name="Kankainen M."/>
        </authorList>
    </citation>
    <scope>NUCLEOTIDE SEQUENCE</scope>
    <source>
        <strain>ST1</strain>
    </source>
</reference>
<dbReference type="PANTHER" id="PTHR43628">
    <property type="entry name" value="ACTIVATOR OF C KINASE PROTEIN 1-RELATED"/>
    <property type="match status" value="1"/>
</dbReference>
<dbReference type="KEGG" id="lcr:LCRIS_01117"/>